<keyword evidence="2" id="KW-0472">Membrane</keyword>
<reference evidence="5" key="1">
    <citation type="submission" date="2016-06" db="UniProtKB">
        <authorList>
            <consortium name="WormBaseParasite"/>
        </authorList>
    </citation>
    <scope>IDENTIFICATION</scope>
</reference>
<feature type="transmembrane region" description="Helical" evidence="2">
    <location>
        <begin position="325"/>
        <end position="347"/>
    </location>
</feature>
<keyword evidence="2" id="KW-1133">Transmembrane helix</keyword>
<dbReference type="EMBL" id="UZAM01011011">
    <property type="protein sequence ID" value="VDP14524.1"/>
    <property type="molecule type" value="Genomic_DNA"/>
</dbReference>
<proteinExistence type="predicted"/>
<keyword evidence="4" id="KW-1185">Reference proteome</keyword>
<evidence type="ECO:0000313" key="3">
    <source>
        <dbReference type="EMBL" id="VDP14524.1"/>
    </source>
</evidence>
<name>A0A183IW65_9BILA</name>
<evidence type="ECO:0000256" key="2">
    <source>
        <dbReference type="SAM" id="Phobius"/>
    </source>
</evidence>
<dbReference type="SUPFAM" id="SSF101898">
    <property type="entry name" value="NHL repeat"/>
    <property type="match status" value="1"/>
</dbReference>
<organism evidence="5">
    <name type="scientific">Soboliphyme baturini</name>
    <dbReference type="NCBI Taxonomy" id="241478"/>
    <lineage>
        <taxon>Eukaryota</taxon>
        <taxon>Metazoa</taxon>
        <taxon>Ecdysozoa</taxon>
        <taxon>Nematoda</taxon>
        <taxon>Enoplea</taxon>
        <taxon>Dorylaimia</taxon>
        <taxon>Dioctophymatida</taxon>
        <taxon>Dioctophymatoidea</taxon>
        <taxon>Soboliphymatidae</taxon>
        <taxon>Soboliphyme</taxon>
    </lineage>
</organism>
<dbReference type="OrthoDB" id="5915216at2759"/>
<feature type="region of interest" description="Disordered" evidence="1">
    <location>
        <begin position="96"/>
        <end position="120"/>
    </location>
</feature>
<gene>
    <name evidence="3" type="ORF">SBAD_LOCUS7860</name>
</gene>
<dbReference type="Gene3D" id="2.120.10.30">
    <property type="entry name" value="TolB, C-terminal domain"/>
    <property type="match status" value="1"/>
</dbReference>
<protein>
    <submittedName>
        <fullName evidence="5">CPSF_A domain-containing protein</fullName>
    </submittedName>
</protein>
<evidence type="ECO:0000256" key="1">
    <source>
        <dbReference type="SAM" id="MobiDB-lite"/>
    </source>
</evidence>
<dbReference type="InterPro" id="IPR011042">
    <property type="entry name" value="6-blade_b-propeller_TolB-like"/>
</dbReference>
<sequence length="694" mass="77566">MSTVSHPRMILPKLFSITPVKLYCVVGTPEEQQQMIEKIVSQNLADAQARTMDPLKNQKRPHLEVGAQYTQKRTCVKSETQENIYLDNGKSAIPGSCEDSVKDNGKNAGAGPDGDMGTETDPYDIVPRSGSTIPPILFSKLPSDFMHEVVIFEERGCVENCPAFYAKVRVNVTTAEEFDRWLSGFEMRTHTHYVLNATLPCTRHYTFGRRLVCQHNRCPKKVDVDSHEPRRLKSFMGTNCHSRIKVGVKPWKIGSYNRDVYTKMGLAGVIDIVFDHNHPVGTADSLGLLPLRKERFASEARGFRVSPHFTGLLLIMITSTGVRVLVALFLCFALIAFVVFGFSFVLIKATATSRSSEDEEGSRASVLSEISRIPEDSGKSKATALDDSEINSDSRDLFEQSSVNVKPNVNLPAEDHTYIGAYEKQKVSLIVRNASSYEHPMAQRMTTIKQVDMIKYGKIIGIAFRNHRLYVASYSSGKIVVFSTPRLNVVKVITSFGPFIYDIAVLSDGSIVATSSKSGFILKYVPSSNTIVQQKSQVVPGGIAVTPEDHVFVLSKNDHLVHVYDRDLNNTDVLRFQANSRSSCSFIKYYKHTLYISCEQLLALNLKRNIIVSAAYDLRRRYGGGLAVTFDDDKRYVYTANRYTGEFDVYDENLKFLKSLTGDQTHFVSDVAVGDGILFAVDYVNVRVLCYQLA</sequence>
<dbReference type="Proteomes" id="UP000270296">
    <property type="component" value="Unassembled WGS sequence"/>
</dbReference>
<dbReference type="WBParaSite" id="SBAD_0000815501-mRNA-1">
    <property type="protein sequence ID" value="SBAD_0000815501-mRNA-1"/>
    <property type="gene ID" value="SBAD_0000815501"/>
</dbReference>
<accession>A0A183IW65</accession>
<evidence type="ECO:0000313" key="5">
    <source>
        <dbReference type="WBParaSite" id="SBAD_0000815501-mRNA-1"/>
    </source>
</evidence>
<reference evidence="3 4" key="2">
    <citation type="submission" date="2018-11" db="EMBL/GenBank/DDBJ databases">
        <authorList>
            <consortium name="Pathogen Informatics"/>
        </authorList>
    </citation>
    <scope>NUCLEOTIDE SEQUENCE [LARGE SCALE GENOMIC DNA]</scope>
</reference>
<dbReference type="PANTHER" id="PTHR35385">
    <property type="entry name" value="PROTEIN B, PUTATIVE-RELATED-RELATED"/>
    <property type="match status" value="1"/>
</dbReference>
<dbReference type="PANTHER" id="PTHR35385:SF2">
    <property type="entry name" value="PROTEIN B, PUTATIVE-RELATED"/>
    <property type="match status" value="1"/>
</dbReference>
<dbReference type="AlphaFoldDB" id="A0A183IW65"/>
<evidence type="ECO:0000313" key="4">
    <source>
        <dbReference type="Proteomes" id="UP000270296"/>
    </source>
</evidence>
<keyword evidence="2" id="KW-0812">Transmembrane</keyword>